<evidence type="ECO:0000313" key="5">
    <source>
        <dbReference type="EMBL" id="GET34122.1"/>
    </source>
</evidence>
<dbReference type="RefSeq" id="WP_025863984.1">
    <property type="nucleotide sequence ID" value="NZ_BLAX01000001.1"/>
</dbReference>
<keyword evidence="1" id="KW-0328">Glycosyltransferase</keyword>
<dbReference type="EMBL" id="BLAX01000001">
    <property type="protein sequence ID" value="GET34122.1"/>
    <property type="molecule type" value="Genomic_DNA"/>
</dbReference>
<protein>
    <submittedName>
        <fullName evidence="5">Glycosyl transferase</fullName>
    </submittedName>
</protein>
<gene>
    <name evidence="5" type="ORF">PbJCM13498_29850</name>
</gene>
<dbReference type="Pfam" id="PF13439">
    <property type="entry name" value="Glyco_transf_4"/>
    <property type="match status" value="1"/>
</dbReference>
<proteinExistence type="predicted"/>
<keyword evidence="6" id="KW-1185">Reference proteome</keyword>
<dbReference type="SUPFAM" id="SSF53756">
    <property type="entry name" value="UDP-Glycosyltransferase/glycogen phosphorylase"/>
    <property type="match status" value="1"/>
</dbReference>
<evidence type="ECO:0000256" key="2">
    <source>
        <dbReference type="ARBA" id="ARBA00022679"/>
    </source>
</evidence>
<evidence type="ECO:0000259" key="4">
    <source>
        <dbReference type="Pfam" id="PF13439"/>
    </source>
</evidence>
<dbReference type="CDD" id="cd03801">
    <property type="entry name" value="GT4_PimA-like"/>
    <property type="match status" value="1"/>
</dbReference>
<sequence length="363" mass="41003">MNILHIATIKEWRGGDSQLLNTYGLLESLPDIKQTILCPTGSVLSEKCQARQINHYTAPVNSGLSIPFIKTIKKVISDEQIDIVHVHDSSAFSMILLVINFFPNVKLVYSRKRNNRIANNFFKRVKYNHKRVNKIVCVSNAVRDVFDGVVKDMNKVITIYDSIDVNFFASQKNTHRLKNEYKLPEDTILVGNIAGLTPQKDLFTFIDTADLILQKTDKKIKFVIIGEGELKNELIAYSNNKKIGEHIIFTGFRNDVHEVLPELEVLLMTSVEEGLPLTIFEAFAAKTPVVTTRAGGTAEAVIHDETGYLTEVKATDDLANGVLRIIGDDAYKEQISKNASELVFEKFNLDRMRNDYHNLYLGL</sequence>
<dbReference type="Gene3D" id="3.40.50.2000">
    <property type="entry name" value="Glycogen Phosphorylase B"/>
    <property type="match status" value="2"/>
</dbReference>
<feature type="domain" description="Glycosyltransferase subfamily 4-like N-terminal" evidence="4">
    <location>
        <begin position="36"/>
        <end position="166"/>
    </location>
</feature>
<dbReference type="PANTHER" id="PTHR12526:SF629">
    <property type="entry name" value="TEICHURONIC ACID BIOSYNTHESIS GLYCOSYLTRANSFERASE TUAH-RELATED"/>
    <property type="match status" value="1"/>
</dbReference>
<organism evidence="5 6">
    <name type="scientific">Prolixibacter bellariivorans</name>
    <dbReference type="NCBI Taxonomy" id="314319"/>
    <lineage>
        <taxon>Bacteria</taxon>
        <taxon>Pseudomonadati</taxon>
        <taxon>Bacteroidota</taxon>
        <taxon>Bacteroidia</taxon>
        <taxon>Marinilabiliales</taxon>
        <taxon>Prolixibacteraceae</taxon>
        <taxon>Prolixibacter</taxon>
    </lineage>
</organism>
<dbReference type="GO" id="GO:0016757">
    <property type="term" value="F:glycosyltransferase activity"/>
    <property type="evidence" value="ECO:0007669"/>
    <property type="project" value="UniProtKB-KW"/>
</dbReference>
<evidence type="ECO:0000313" key="6">
    <source>
        <dbReference type="Proteomes" id="UP000391834"/>
    </source>
</evidence>
<dbReference type="PANTHER" id="PTHR12526">
    <property type="entry name" value="GLYCOSYLTRANSFERASE"/>
    <property type="match status" value="1"/>
</dbReference>
<dbReference type="Proteomes" id="UP000391834">
    <property type="component" value="Unassembled WGS sequence"/>
</dbReference>
<reference evidence="5 6" key="1">
    <citation type="submission" date="2019-10" db="EMBL/GenBank/DDBJ databases">
        <title>Prolixibacter strains distinguished by the presence of nitrate reductase genes were adept at nitrate-dependent anaerobic corrosion of metallic iron and carbon steel.</title>
        <authorList>
            <person name="Iino T."/>
            <person name="Shono N."/>
            <person name="Ito K."/>
            <person name="Nakamura R."/>
            <person name="Sueoka K."/>
            <person name="Harayama S."/>
            <person name="Ohkuma M."/>
        </authorList>
    </citation>
    <scope>NUCLEOTIDE SEQUENCE [LARGE SCALE GENOMIC DNA]</scope>
    <source>
        <strain evidence="5 6">JCM 13498</strain>
    </source>
</reference>
<accession>A0A5M4B1T3</accession>
<name>A0A5M4B1T3_9BACT</name>
<dbReference type="AlphaFoldDB" id="A0A5M4B1T3"/>
<evidence type="ECO:0000259" key="3">
    <source>
        <dbReference type="Pfam" id="PF00534"/>
    </source>
</evidence>
<keyword evidence="2 5" id="KW-0808">Transferase</keyword>
<dbReference type="InterPro" id="IPR001296">
    <property type="entry name" value="Glyco_trans_1"/>
</dbReference>
<feature type="domain" description="Glycosyl transferase family 1" evidence="3">
    <location>
        <begin position="177"/>
        <end position="340"/>
    </location>
</feature>
<comment type="caution">
    <text evidence="5">The sequence shown here is derived from an EMBL/GenBank/DDBJ whole genome shotgun (WGS) entry which is preliminary data.</text>
</comment>
<dbReference type="Pfam" id="PF00534">
    <property type="entry name" value="Glycos_transf_1"/>
    <property type="match status" value="1"/>
</dbReference>
<evidence type="ECO:0000256" key="1">
    <source>
        <dbReference type="ARBA" id="ARBA00022676"/>
    </source>
</evidence>
<dbReference type="OrthoDB" id="7560678at2"/>
<dbReference type="InterPro" id="IPR028098">
    <property type="entry name" value="Glyco_trans_4-like_N"/>
</dbReference>